<feature type="domain" description="Histidine kinase" evidence="11">
    <location>
        <begin position="253"/>
        <end position="452"/>
    </location>
</feature>
<dbReference type="PANTHER" id="PTHR45436:SF5">
    <property type="entry name" value="SENSOR HISTIDINE KINASE TRCS"/>
    <property type="match status" value="1"/>
</dbReference>
<dbReference type="AlphaFoldDB" id="A0A556A9K2"/>
<proteinExistence type="predicted"/>
<dbReference type="InterPro" id="IPR005467">
    <property type="entry name" value="His_kinase_dom"/>
</dbReference>
<dbReference type="SMART" id="SM00304">
    <property type="entry name" value="HAMP"/>
    <property type="match status" value="1"/>
</dbReference>
<name>A0A556A9K2_9BURK</name>
<dbReference type="EMBL" id="VLTJ01000040">
    <property type="protein sequence ID" value="TSH89564.1"/>
    <property type="molecule type" value="Genomic_DNA"/>
</dbReference>
<protein>
    <recommendedName>
        <fullName evidence="3">histidine kinase</fullName>
        <ecNumber evidence="3">2.7.13.3</ecNumber>
    </recommendedName>
</protein>
<dbReference type="CDD" id="cd00082">
    <property type="entry name" value="HisKA"/>
    <property type="match status" value="1"/>
</dbReference>
<dbReference type="PROSITE" id="PS50109">
    <property type="entry name" value="HIS_KIN"/>
    <property type="match status" value="1"/>
</dbReference>
<gene>
    <name evidence="13" type="ORF">FOZ76_23580</name>
</gene>
<feature type="transmembrane region" description="Helical" evidence="10">
    <location>
        <begin position="167"/>
        <end position="191"/>
    </location>
</feature>
<dbReference type="OrthoDB" id="9809567at2"/>
<evidence type="ECO:0000256" key="8">
    <source>
        <dbReference type="ARBA" id="ARBA00022989"/>
    </source>
</evidence>
<evidence type="ECO:0000256" key="5">
    <source>
        <dbReference type="ARBA" id="ARBA00022679"/>
    </source>
</evidence>
<dbReference type="GO" id="GO:0005886">
    <property type="term" value="C:plasma membrane"/>
    <property type="evidence" value="ECO:0007669"/>
    <property type="project" value="TreeGrafter"/>
</dbReference>
<keyword evidence="9" id="KW-0902">Two-component regulatory system</keyword>
<evidence type="ECO:0000256" key="9">
    <source>
        <dbReference type="ARBA" id="ARBA00023012"/>
    </source>
</evidence>
<sequence>MHFKPPKWLHSLAFRILLAYVAGALLSVGLLVGLAAIAQERLPGMAMSDRTLSLARKLEFDGTGRPVGFNNDSEHPLWIYDSLWQETAYRVLDEAGNVVLLSPGAKNWPQHGDVAKLEKWRFDIENNGVVQEGATERIEHGGQTWFVQLTVSTRIINFLHQEFAVPFIRLGILSLGLILLFVFGACAYISLKFSLRPLRNASLAAAEISLKSLNERLQTDRVPLEIAPLIGNFNAALDRIEKGFRIQQDFLAKAAHELKTPLALIRAEVDLMEGCDDVREPLLAHVEHLTRHVQQLLLLAEACEPLSYQLSDINACEVAHDVVSFLRKVADESNINLTISSLSGESMWHADRGAFFTLLKNLIENAIQHAPPGTEVRTTMNSDGICVRDWGPGITPEQFPLLFSRFWRGPHRRDHGAGLGLPICQEICAAHGWTLSVENANPGLAMKISRET</sequence>
<dbReference type="Gene3D" id="1.10.287.130">
    <property type="match status" value="1"/>
</dbReference>
<dbReference type="EC" id="2.7.13.3" evidence="3"/>
<feature type="domain" description="HAMP" evidence="12">
    <location>
        <begin position="192"/>
        <end position="245"/>
    </location>
</feature>
<reference evidence="13 14" key="1">
    <citation type="submission" date="2019-07" db="EMBL/GenBank/DDBJ databases">
        <title>Qingshengfaniella alkalisoli gen. nov., sp. nov., isolated from saline soil.</title>
        <authorList>
            <person name="Xu L."/>
            <person name="Huang X.-X."/>
            <person name="Sun J.-Q."/>
        </authorList>
    </citation>
    <scope>NUCLEOTIDE SEQUENCE [LARGE SCALE GENOMIC DNA]</scope>
    <source>
        <strain evidence="13 14">DSM 27279</strain>
    </source>
</reference>
<dbReference type="Pfam" id="PF00512">
    <property type="entry name" value="HisKA"/>
    <property type="match status" value="1"/>
</dbReference>
<dbReference type="InterPro" id="IPR003660">
    <property type="entry name" value="HAMP_dom"/>
</dbReference>
<keyword evidence="7" id="KW-0418">Kinase</keyword>
<accession>A0A556A9K2</accession>
<dbReference type="PANTHER" id="PTHR45436">
    <property type="entry name" value="SENSOR HISTIDINE KINASE YKOH"/>
    <property type="match status" value="1"/>
</dbReference>
<dbReference type="Proteomes" id="UP000318405">
    <property type="component" value="Unassembled WGS sequence"/>
</dbReference>
<dbReference type="CDD" id="cd00075">
    <property type="entry name" value="HATPase"/>
    <property type="match status" value="1"/>
</dbReference>
<dbReference type="PROSITE" id="PS50885">
    <property type="entry name" value="HAMP"/>
    <property type="match status" value="1"/>
</dbReference>
<dbReference type="Pfam" id="PF02518">
    <property type="entry name" value="HATPase_c"/>
    <property type="match status" value="1"/>
</dbReference>
<dbReference type="InterPro" id="IPR003661">
    <property type="entry name" value="HisK_dim/P_dom"/>
</dbReference>
<keyword evidence="6 10" id="KW-0812">Transmembrane</keyword>
<dbReference type="SUPFAM" id="SSF55874">
    <property type="entry name" value="ATPase domain of HSP90 chaperone/DNA topoisomerase II/histidine kinase"/>
    <property type="match status" value="1"/>
</dbReference>
<evidence type="ECO:0000256" key="7">
    <source>
        <dbReference type="ARBA" id="ARBA00022777"/>
    </source>
</evidence>
<evidence type="ECO:0000256" key="10">
    <source>
        <dbReference type="SAM" id="Phobius"/>
    </source>
</evidence>
<dbReference type="InterPro" id="IPR003594">
    <property type="entry name" value="HATPase_dom"/>
</dbReference>
<keyword evidence="10" id="KW-0472">Membrane</keyword>
<keyword evidence="8 10" id="KW-1133">Transmembrane helix</keyword>
<dbReference type="Gene3D" id="3.30.565.10">
    <property type="entry name" value="Histidine kinase-like ATPase, C-terminal domain"/>
    <property type="match status" value="1"/>
</dbReference>
<dbReference type="SMART" id="SM00387">
    <property type="entry name" value="HATPase_c"/>
    <property type="match status" value="1"/>
</dbReference>
<keyword evidence="14" id="KW-1185">Reference proteome</keyword>
<dbReference type="SMART" id="SM00388">
    <property type="entry name" value="HisKA"/>
    <property type="match status" value="1"/>
</dbReference>
<evidence type="ECO:0000256" key="6">
    <source>
        <dbReference type="ARBA" id="ARBA00022692"/>
    </source>
</evidence>
<dbReference type="Pfam" id="PF00672">
    <property type="entry name" value="HAMP"/>
    <property type="match status" value="1"/>
</dbReference>
<keyword evidence="4" id="KW-0597">Phosphoprotein</keyword>
<evidence type="ECO:0000259" key="11">
    <source>
        <dbReference type="PROSITE" id="PS50109"/>
    </source>
</evidence>
<comment type="caution">
    <text evidence="13">The sequence shown here is derived from an EMBL/GenBank/DDBJ whole genome shotgun (WGS) entry which is preliminary data.</text>
</comment>
<evidence type="ECO:0000256" key="4">
    <source>
        <dbReference type="ARBA" id="ARBA00022553"/>
    </source>
</evidence>
<dbReference type="GO" id="GO:0000155">
    <property type="term" value="F:phosphorelay sensor kinase activity"/>
    <property type="evidence" value="ECO:0007669"/>
    <property type="project" value="InterPro"/>
</dbReference>
<comment type="subcellular location">
    <subcellularLocation>
        <location evidence="2">Membrane</location>
    </subcellularLocation>
</comment>
<evidence type="ECO:0000256" key="3">
    <source>
        <dbReference type="ARBA" id="ARBA00012438"/>
    </source>
</evidence>
<evidence type="ECO:0000313" key="13">
    <source>
        <dbReference type="EMBL" id="TSH89564.1"/>
    </source>
</evidence>
<dbReference type="SUPFAM" id="SSF47384">
    <property type="entry name" value="Homodimeric domain of signal transducing histidine kinase"/>
    <property type="match status" value="1"/>
</dbReference>
<evidence type="ECO:0000256" key="1">
    <source>
        <dbReference type="ARBA" id="ARBA00000085"/>
    </source>
</evidence>
<dbReference type="InterPro" id="IPR036097">
    <property type="entry name" value="HisK_dim/P_sf"/>
</dbReference>
<evidence type="ECO:0000259" key="12">
    <source>
        <dbReference type="PROSITE" id="PS50885"/>
    </source>
</evidence>
<dbReference type="InterPro" id="IPR050428">
    <property type="entry name" value="TCS_sensor_his_kinase"/>
</dbReference>
<dbReference type="InterPro" id="IPR036890">
    <property type="entry name" value="HATPase_C_sf"/>
</dbReference>
<feature type="transmembrane region" description="Helical" evidence="10">
    <location>
        <begin position="12"/>
        <end position="38"/>
    </location>
</feature>
<organism evidence="13 14">
    <name type="scientific">Verticiella sediminum</name>
    <dbReference type="NCBI Taxonomy" id="1247510"/>
    <lineage>
        <taxon>Bacteria</taxon>
        <taxon>Pseudomonadati</taxon>
        <taxon>Pseudomonadota</taxon>
        <taxon>Betaproteobacteria</taxon>
        <taxon>Burkholderiales</taxon>
        <taxon>Alcaligenaceae</taxon>
        <taxon>Verticiella</taxon>
    </lineage>
</organism>
<comment type="catalytic activity">
    <reaction evidence="1">
        <text>ATP + protein L-histidine = ADP + protein N-phospho-L-histidine.</text>
        <dbReference type="EC" id="2.7.13.3"/>
    </reaction>
</comment>
<keyword evidence="5" id="KW-0808">Transferase</keyword>
<evidence type="ECO:0000313" key="14">
    <source>
        <dbReference type="Proteomes" id="UP000318405"/>
    </source>
</evidence>
<evidence type="ECO:0000256" key="2">
    <source>
        <dbReference type="ARBA" id="ARBA00004370"/>
    </source>
</evidence>